<comment type="similarity">
    <text evidence="2">Belongs to the TacA antitoxin family.</text>
</comment>
<dbReference type="GO" id="GO:0006355">
    <property type="term" value="P:regulation of DNA-templated transcription"/>
    <property type="evidence" value="ECO:0007669"/>
    <property type="project" value="InterPro"/>
</dbReference>
<dbReference type="InterPro" id="IPR010985">
    <property type="entry name" value="Ribbon_hlx_hlx"/>
</dbReference>
<evidence type="ECO:0000256" key="1">
    <source>
        <dbReference type="ARBA" id="ARBA00022649"/>
    </source>
</evidence>
<keyword evidence="4" id="KW-1185">Reference proteome</keyword>
<dbReference type="EMBL" id="AP022581">
    <property type="protein sequence ID" value="BBX94999.1"/>
    <property type="molecule type" value="Genomic_DNA"/>
</dbReference>
<gene>
    <name evidence="3" type="ORF">MLAC_02930</name>
</gene>
<dbReference type="Proteomes" id="UP000466396">
    <property type="component" value="Chromosome"/>
</dbReference>
<dbReference type="Pfam" id="PF08681">
    <property type="entry name" value="TacA1"/>
    <property type="match status" value="1"/>
</dbReference>
<dbReference type="PANTHER" id="PTHR35401">
    <property type="entry name" value="COPG FAMILY HELIX-TURN-HELIX PROTEIN-RELATED-RELATED"/>
    <property type="match status" value="1"/>
</dbReference>
<reference evidence="3 4" key="1">
    <citation type="journal article" date="2019" name="Emerg. Microbes Infect.">
        <title>Comprehensive subspecies identification of 175 nontuberculous mycobacteria species based on 7547 genomic profiles.</title>
        <authorList>
            <person name="Matsumoto Y."/>
            <person name="Kinjo T."/>
            <person name="Motooka D."/>
            <person name="Nabeya D."/>
            <person name="Jung N."/>
            <person name="Uechi K."/>
            <person name="Horii T."/>
            <person name="Iida T."/>
            <person name="Fujita J."/>
            <person name="Nakamura S."/>
        </authorList>
    </citation>
    <scope>NUCLEOTIDE SEQUENCE [LARGE SCALE GENOMIC DNA]</scope>
    <source>
        <strain evidence="3 4">JCM 15657</strain>
    </source>
</reference>
<sequence>MPIAYRSTKSAAYCHCKYMTAMKDERVQLRVDAVSKRRLEEAAREAHLSVSAFVLQAASQAADDLLAERQTIHLSPDAAAAFTEALNRPARVNERLAAALQRPQQFSWLD</sequence>
<proteinExistence type="inferred from homology"/>
<evidence type="ECO:0008006" key="5">
    <source>
        <dbReference type="Google" id="ProtNLM"/>
    </source>
</evidence>
<accession>A0A7I7NF57</accession>
<dbReference type="KEGG" id="mlj:MLAC_02930"/>
<protein>
    <recommendedName>
        <fullName evidence="5">DUF1778 domain-containing protein</fullName>
    </recommendedName>
</protein>
<dbReference type="AlphaFoldDB" id="A0A7I7NF57"/>
<dbReference type="InterPro" id="IPR014795">
    <property type="entry name" value="TacA_1-like"/>
</dbReference>
<dbReference type="SUPFAM" id="SSF47598">
    <property type="entry name" value="Ribbon-helix-helix"/>
    <property type="match status" value="1"/>
</dbReference>
<organism evidence="3 4">
    <name type="scientific">Mycobacterium lacus</name>
    <dbReference type="NCBI Taxonomy" id="169765"/>
    <lineage>
        <taxon>Bacteria</taxon>
        <taxon>Bacillati</taxon>
        <taxon>Actinomycetota</taxon>
        <taxon>Actinomycetes</taxon>
        <taxon>Mycobacteriales</taxon>
        <taxon>Mycobacteriaceae</taxon>
        <taxon>Mycobacterium</taxon>
    </lineage>
</organism>
<evidence type="ECO:0000313" key="4">
    <source>
        <dbReference type="Proteomes" id="UP000466396"/>
    </source>
</evidence>
<keyword evidence="1" id="KW-1277">Toxin-antitoxin system</keyword>
<name>A0A7I7NF57_9MYCO</name>
<dbReference type="Gene3D" id="1.20.5.780">
    <property type="entry name" value="Single helix bin"/>
    <property type="match status" value="1"/>
</dbReference>
<dbReference type="PANTHER" id="PTHR35401:SF2">
    <property type="entry name" value="ABC-TYPE TRANSPORT SYSTEM"/>
    <property type="match status" value="1"/>
</dbReference>
<evidence type="ECO:0000313" key="3">
    <source>
        <dbReference type="EMBL" id="BBX94999.1"/>
    </source>
</evidence>
<evidence type="ECO:0000256" key="2">
    <source>
        <dbReference type="ARBA" id="ARBA00049988"/>
    </source>
</evidence>